<dbReference type="Proteomes" id="UP000176422">
    <property type="component" value="Unassembled WGS sequence"/>
</dbReference>
<name>A0A1F8DX57_9BACT</name>
<comment type="caution">
    <text evidence="1">The sequence shown here is derived from an EMBL/GenBank/DDBJ whole genome shotgun (WGS) entry which is preliminary data.</text>
</comment>
<dbReference type="STRING" id="1802559.A2372_01845"/>
<dbReference type="SUPFAM" id="SSF50118">
    <property type="entry name" value="Cell growth inhibitor/plasmid maintenance toxic component"/>
    <property type="match status" value="1"/>
</dbReference>
<dbReference type="Gene3D" id="2.30.30.110">
    <property type="match status" value="1"/>
</dbReference>
<evidence type="ECO:0000313" key="1">
    <source>
        <dbReference type="EMBL" id="OGM93133.1"/>
    </source>
</evidence>
<sequence length="140" mass="16245">MNYKKDFDTWNGLKKSIECKQGGEAYAYPREVWWCSLGVNLGVEIDGKNENFERPVLIIRVYNPHSMLVLPITSKGKEDKFHCKIIVKAKNIETGELYNKPVWVKLTQARAISNKRLLRKVDVVPVADFDIVQKAFREYL</sequence>
<dbReference type="Pfam" id="PF02452">
    <property type="entry name" value="PemK_toxin"/>
    <property type="match status" value="1"/>
</dbReference>
<gene>
    <name evidence="1" type="ORF">A2372_01845</name>
</gene>
<protein>
    <submittedName>
        <fullName evidence="1">Uncharacterized protein</fullName>
    </submittedName>
</protein>
<dbReference type="GO" id="GO:0003677">
    <property type="term" value="F:DNA binding"/>
    <property type="evidence" value="ECO:0007669"/>
    <property type="project" value="InterPro"/>
</dbReference>
<organism evidence="1 2">
    <name type="scientific">Candidatus Wolfebacteria bacterium RIFOXYB1_FULL_54_12</name>
    <dbReference type="NCBI Taxonomy" id="1802559"/>
    <lineage>
        <taxon>Bacteria</taxon>
        <taxon>Candidatus Wolfeibacteriota</taxon>
    </lineage>
</organism>
<dbReference type="InterPro" id="IPR003477">
    <property type="entry name" value="PemK-like"/>
</dbReference>
<reference evidence="1 2" key="1">
    <citation type="journal article" date="2016" name="Nat. Commun.">
        <title>Thousands of microbial genomes shed light on interconnected biogeochemical processes in an aquifer system.</title>
        <authorList>
            <person name="Anantharaman K."/>
            <person name="Brown C.T."/>
            <person name="Hug L.A."/>
            <person name="Sharon I."/>
            <person name="Castelle C.J."/>
            <person name="Probst A.J."/>
            <person name="Thomas B.C."/>
            <person name="Singh A."/>
            <person name="Wilkins M.J."/>
            <person name="Karaoz U."/>
            <person name="Brodie E.L."/>
            <person name="Williams K.H."/>
            <person name="Hubbard S.S."/>
            <person name="Banfield J.F."/>
        </authorList>
    </citation>
    <scope>NUCLEOTIDE SEQUENCE [LARGE SCALE GENOMIC DNA]</scope>
</reference>
<evidence type="ECO:0000313" key="2">
    <source>
        <dbReference type="Proteomes" id="UP000176422"/>
    </source>
</evidence>
<dbReference type="InterPro" id="IPR011067">
    <property type="entry name" value="Plasmid_toxin/cell-grow_inhib"/>
</dbReference>
<accession>A0A1F8DX57</accession>
<dbReference type="EMBL" id="MGIT01000001">
    <property type="protein sequence ID" value="OGM93133.1"/>
    <property type="molecule type" value="Genomic_DNA"/>
</dbReference>
<proteinExistence type="predicted"/>
<dbReference type="AlphaFoldDB" id="A0A1F8DX57"/>